<dbReference type="Gene3D" id="3.40.50.150">
    <property type="entry name" value="Vaccinia Virus protein VP39"/>
    <property type="match status" value="1"/>
</dbReference>
<dbReference type="GO" id="GO:0008170">
    <property type="term" value="F:N-methyltransferase activity"/>
    <property type="evidence" value="ECO:0007669"/>
    <property type="project" value="InterPro"/>
</dbReference>
<dbReference type="SUPFAM" id="SSF116734">
    <property type="entry name" value="DNA methylase specificity domain"/>
    <property type="match status" value="1"/>
</dbReference>
<gene>
    <name evidence="4" type="ORF">GCM10011579_091200</name>
</gene>
<dbReference type="EMBL" id="BMMM01000028">
    <property type="protein sequence ID" value="GGN92882.1"/>
    <property type="molecule type" value="Genomic_DNA"/>
</dbReference>
<dbReference type="InterPro" id="IPR044946">
    <property type="entry name" value="Restrct_endonuc_typeI_TRD_sf"/>
</dbReference>
<organism evidence="4 5">
    <name type="scientific">Streptomyces albiflavescens</name>
    <dbReference type="NCBI Taxonomy" id="1623582"/>
    <lineage>
        <taxon>Bacteria</taxon>
        <taxon>Bacillati</taxon>
        <taxon>Actinomycetota</taxon>
        <taxon>Actinomycetes</taxon>
        <taxon>Kitasatosporales</taxon>
        <taxon>Streptomycetaceae</taxon>
        <taxon>Streptomyces</taxon>
    </lineage>
</organism>
<evidence type="ECO:0000256" key="2">
    <source>
        <dbReference type="ARBA" id="ARBA00023125"/>
    </source>
</evidence>
<keyword evidence="4" id="KW-0540">Nuclease</keyword>
<evidence type="ECO:0000256" key="1">
    <source>
        <dbReference type="ARBA" id="ARBA00022747"/>
    </source>
</evidence>
<dbReference type="SUPFAM" id="SSF53335">
    <property type="entry name" value="S-adenosyl-L-methionine-dependent methyltransferases"/>
    <property type="match status" value="1"/>
</dbReference>
<dbReference type="Proteomes" id="UP000600365">
    <property type="component" value="Unassembled WGS sequence"/>
</dbReference>
<protein>
    <submittedName>
        <fullName evidence="4">Type II restriction endonuclease subunit M</fullName>
    </submittedName>
</protein>
<keyword evidence="2" id="KW-0238">DNA-binding</keyword>
<evidence type="ECO:0000313" key="5">
    <source>
        <dbReference type="Proteomes" id="UP000600365"/>
    </source>
</evidence>
<accession>A0A918DAS7</accession>
<dbReference type="CDD" id="cd02440">
    <property type="entry name" value="AdoMet_MTases"/>
    <property type="match status" value="1"/>
</dbReference>
<dbReference type="PANTHER" id="PTHR42998:SF1">
    <property type="entry name" value="TYPE I RESTRICTION ENZYME HINDI METHYLASE SUBUNIT"/>
    <property type="match status" value="1"/>
</dbReference>
<comment type="caution">
    <text evidence="4">The sequence shown here is derived from an EMBL/GenBank/DDBJ whole genome shotgun (WGS) entry which is preliminary data.</text>
</comment>
<dbReference type="GO" id="GO:0004519">
    <property type="term" value="F:endonuclease activity"/>
    <property type="evidence" value="ECO:0007669"/>
    <property type="project" value="UniProtKB-KW"/>
</dbReference>
<proteinExistence type="predicted"/>
<dbReference type="InterPro" id="IPR029063">
    <property type="entry name" value="SAM-dependent_MTases_sf"/>
</dbReference>
<keyword evidence="5" id="KW-1185">Reference proteome</keyword>
<name>A0A918DAS7_9ACTN</name>
<evidence type="ECO:0000259" key="3">
    <source>
        <dbReference type="Pfam" id="PF02384"/>
    </source>
</evidence>
<dbReference type="InterPro" id="IPR052916">
    <property type="entry name" value="Type-I_RE_MTase_Subunit"/>
</dbReference>
<dbReference type="Gene3D" id="3.90.220.20">
    <property type="entry name" value="DNA methylase specificity domains"/>
    <property type="match status" value="1"/>
</dbReference>
<keyword evidence="4" id="KW-0378">Hydrolase</keyword>
<feature type="domain" description="DNA methylase adenine-specific" evidence="3">
    <location>
        <begin position="168"/>
        <end position="391"/>
    </location>
</feature>
<dbReference type="Pfam" id="PF02384">
    <property type="entry name" value="N6_Mtase"/>
    <property type="match status" value="1"/>
</dbReference>
<keyword evidence="1" id="KW-0680">Restriction system</keyword>
<dbReference type="PANTHER" id="PTHR42998">
    <property type="entry name" value="TYPE I RESTRICTION ENZYME HINDVIIP M PROTEIN-RELATED"/>
    <property type="match status" value="1"/>
</dbReference>
<dbReference type="GO" id="GO:0003677">
    <property type="term" value="F:DNA binding"/>
    <property type="evidence" value="ECO:0007669"/>
    <property type="project" value="UniProtKB-KW"/>
</dbReference>
<dbReference type="RefSeq" id="WP_189192061.1">
    <property type="nucleotide sequence ID" value="NZ_BMMM01000028.1"/>
</dbReference>
<dbReference type="GO" id="GO:0009307">
    <property type="term" value="P:DNA restriction-modification system"/>
    <property type="evidence" value="ECO:0007669"/>
    <property type="project" value="UniProtKB-KW"/>
</dbReference>
<keyword evidence="4" id="KW-0255">Endonuclease</keyword>
<dbReference type="InterPro" id="IPR003356">
    <property type="entry name" value="DNA_methylase_A-5"/>
</dbReference>
<sequence length="689" mass="73381">MQDNATEVTAAGIARLAGVGRAAVSNWRRRHADFPKPVGGTETSPSFALAEVEAWLRDQGKLAEVPLRERVWQQLAGHPEGPVTALVHAGCALLLIHDRPTDWLELSAGSDERLAALLPAALDQVITPRFGAPRERAVNTPTGPELLPSAPLLRGAAELAAESGARQTYEFLLGRHLDNNPRQYTLTPGDLAALMAELAGPARTSLDPACGTGALLRAVAPKPDQELYGQDSAPELAALSALRLALQGKAAVRTAAGDTLRADAHPTLQADVVLCHPPFNERNWGHDELAYDARWEYGFPARTESELAWVQHALAHLKDGGSAVVLMPPAAASRRSGRRIRADLLRRGALRAVIALPIGAAPPYNIPLHIWVLRRPEKAPAQPELLLVDTGALAGGGTSLLERSRELGGGRGGLDWQAVRTAVLDAWRPFERTGSAREEPGFSRAVPVIELLDDDVDLAPARHLPPAAAGGGTEQLADVRERLGETLRLTADLTPPETQPAQPVRWPLITVGELARGGALLLRTGGNGAPARVPVLTDHDVLAGTAPSGTLPEGEDEAVLVETGDVVVPVLGGGSIARVVDENTAGAALGRNLTLLRPDPAALDPWFLAGFLRGTANNRQASSYASTATRLDVRRLQLPRLPLDEQREYGERFRALAEFEDALRRAGRLGEQLVRGMYDGLTDGTVAPL</sequence>
<dbReference type="PRINTS" id="PR00507">
    <property type="entry name" value="N12N6MTFRASE"/>
</dbReference>
<reference evidence="4 5" key="1">
    <citation type="journal article" date="2014" name="Int. J. Syst. Evol. Microbiol.">
        <title>Complete genome sequence of Corynebacterium casei LMG S-19264T (=DSM 44701T), isolated from a smear-ripened cheese.</title>
        <authorList>
            <consortium name="US DOE Joint Genome Institute (JGI-PGF)"/>
            <person name="Walter F."/>
            <person name="Albersmeier A."/>
            <person name="Kalinowski J."/>
            <person name="Ruckert C."/>
        </authorList>
    </citation>
    <scope>NUCLEOTIDE SEQUENCE [LARGE SCALE GENOMIC DNA]</scope>
    <source>
        <strain evidence="4 5">CGMCC 4.7111</strain>
    </source>
</reference>
<dbReference type="AlphaFoldDB" id="A0A918DAS7"/>
<evidence type="ECO:0000313" key="4">
    <source>
        <dbReference type="EMBL" id="GGN92882.1"/>
    </source>
</evidence>